<sequence>MEQKELQQAAELIWDELNNKYLRVKDEQISDSNDHYGKEYFIESFIANAQKHERVYVYVQKDDNILKVEPTDMLEHDAKMLGMTLPEYERVYMKPYEGSIKLVGVQLILDI</sequence>
<proteinExistence type="predicted"/>
<protein>
    <submittedName>
        <fullName evidence="1">Uncharacterized protein</fullName>
    </submittedName>
</protein>
<dbReference type="EMBL" id="BK035305">
    <property type="protein sequence ID" value="DAG92299.1"/>
    <property type="molecule type" value="Genomic_DNA"/>
</dbReference>
<evidence type="ECO:0000313" key="1">
    <source>
        <dbReference type="EMBL" id="DAG92299.1"/>
    </source>
</evidence>
<name>A0A8S5VML3_9CAUD</name>
<reference evidence="1" key="1">
    <citation type="journal article" date="2021" name="Proc. Natl. Acad. Sci. U.S.A.">
        <title>A Catalog of Tens of Thousands of Viruses from Human Metagenomes Reveals Hidden Associations with Chronic Diseases.</title>
        <authorList>
            <person name="Tisza M.J."/>
            <person name="Buck C.B."/>
        </authorList>
    </citation>
    <scope>NUCLEOTIDE SEQUENCE</scope>
    <source>
        <strain evidence="1">Ctnaj7</strain>
    </source>
</reference>
<organism evidence="1">
    <name type="scientific">Ackermannviridae sp</name>
    <dbReference type="NCBI Taxonomy" id="2831612"/>
    <lineage>
        <taxon>Viruses</taxon>
        <taxon>Duplodnaviria</taxon>
        <taxon>Heunggongvirae</taxon>
        <taxon>Uroviricota</taxon>
        <taxon>Caudoviricetes</taxon>
        <taxon>Pantevenvirales</taxon>
        <taxon>Ackermannviridae</taxon>
    </lineage>
</organism>
<accession>A0A8S5VML3</accession>